<evidence type="ECO:0000259" key="2">
    <source>
        <dbReference type="SMART" id="SM00909"/>
    </source>
</evidence>
<evidence type="ECO:0000256" key="1">
    <source>
        <dbReference type="SAM" id="SignalP"/>
    </source>
</evidence>
<gene>
    <name evidence="3" type="ORF">LJD61_14770</name>
</gene>
<organism evidence="3 4">
    <name type="scientific">Lutispora saccharofermentans</name>
    <dbReference type="NCBI Taxonomy" id="3024236"/>
    <lineage>
        <taxon>Bacteria</taxon>
        <taxon>Bacillati</taxon>
        <taxon>Bacillota</taxon>
        <taxon>Clostridia</taxon>
        <taxon>Lutisporales</taxon>
        <taxon>Lutisporaceae</taxon>
        <taxon>Lutispora</taxon>
    </lineage>
</organism>
<dbReference type="Pfam" id="PF10646">
    <property type="entry name" value="Germane"/>
    <property type="match status" value="1"/>
</dbReference>
<proteinExistence type="predicted"/>
<keyword evidence="4" id="KW-1185">Reference proteome</keyword>
<name>A0ABT1NHQ8_9FIRM</name>
<dbReference type="PROSITE" id="PS51257">
    <property type="entry name" value="PROKAR_LIPOPROTEIN"/>
    <property type="match status" value="1"/>
</dbReference>
<evidence type="ECO:0000313" key="4">
    <source>
        <dbReference type="Proteomes" id="UP001651880"/>
    </source>
</evidence>
<dbReference type="Proteomes" id="UP001651880">
    <property type="component" value="Unassembled WGS sequence"/>
</dbReference>
<accession>A0ABT1NHQ8</accession>
<sequence length="189" mass="20957">MKKYISIFLVIVMVLSLAACSSFDKKPSKTDEKPGTDVIVEPSPKTDEKEAALYFANKKYVETGDEKLEKLISEKRIVKYGDISLEEAVVRELMKGPESSELATEIPSSAKLISVELADGTAFVNFAQEGLYGGSLQETFTISQIVNSLMELGSIKRVQFMIDGKKAETLMGHIYTMGAFEEKVEFFTD</sequence>
<reference evidence="3 4" key="1">
    <citation type="submission" date="2021-10" db="EMBL/GenBank/DDBJ databases">
        <title>Lutispora strain m25 sp. nov., a thermophilic, non-spore-forming bacterium isolated from a lab-scale methanogenic bioreactor digesting anaerobic sludge.</title>
        <authorList>
            <person name="El Houari A."/>
            <person name="Mcdonald J."/>
        </authorList>
    </citation>
    <scope>NUCLEOTIDE SEQUENCE [LARGE SCALE GENOMIC DNA]</scope>
    <source>
        <strain evidence="4">m25</strain>
    </source>
</reference>
<dbReference type="RefSeq" id="WP_255228324.1">
    <property type="nucleotide sequence ID" value="NZ_JAJEKE010000015.1"/>
</dbReference>
<feature type="signal peptide" evidence="1">
    <location>
        <begin position="1"/>
        <end position="18"/>
    </location>
</feature>
<feature type="chain" id="PRO_5045602484" evidence="1">
    <location>
        <begin position="19"/>
        <end position="189"/>
    </location>
</feature>
<dbReference type="InterPro" id="IPR019606">
    <property type="entry name" value="GerMN"/>
</dbReference>
<dbReference type="SMART" id="SM00909">
    <property type="entry name" value="Germane"/>
    <property type="match status" value="1"/>
</dbReference>
<dbReference type="EMBL" id="JAJEKE010000015">
    <property type="protein sequence ID" value="MCQ1530802.1"/>
    <property type="molecule type" value="Genomic_DNA"/>
</dbReference>
<keyword evidence="1" id="KW-0732">Signal</keyword>
<comment type="caution">
    <text evidence="3">The sequence shown here is derived from an EMBL/GenBank/DDBJ whole genome shotgun (WGS) entry which is preliminary data.</text>
</comment>
<protein>
    <submittedName>
        <fullName evidence="3">GerMN domain-containing protein</fullName>
    </submittedName>
</protein>
<evidence type="ECO:0000313" key="3">
    <source>
        <dbReference type="EMBL" id="MCQ1530802.1"/>
    </source>
</evidence>
<feature type="domain" description="GerMN" evidence="2">
    <location>
        <begin position="86"/>
        <end position="171"/>
    </location>
</feature>